<accession>A0A0D3I7X3</accession>
<sequence length="604" mass="65891">MCSRCKRDVLQPGSKTRERDRERRRAGLLTYGDDVAFLFRTTSGASVIRFGKTQRITCKCLATRKLEHAAYGGIDVRAAAAEQEVQILLLWYGRTAPCSYTFDGRVSHGQDMQYRATAMLGFVEFDYDDATRRLTLPEAQLRSLRARAVALATHAASAPDVNNNPFEYYTTLADPRYEQLMVAVGELIDAPGERDVPVRSVFTQPMFEKLKASMAAQGWAGIDAVEEVWESDLASRPIVSGFLKDKEIGAKRLASMPDRFTNTINTEDGRTVCRPTVINNYDVPMPDGDAWFAQWHAFFFEAPLLAKSGAAAPRLPCAMLSPIKRSKYADVDLLFLQEVLEPRDCDAVRDQNSLILVAKRLLAGPAGEALSEVELGAEALSGALATGRRGRGAPVAEGDLCVFRARLELGGEGGATELLLASFHGDTNGLASTPVAAGLPLLVGIDANTYLTRDPKGGKKFVGDPRGDFVAECASGEAPLAHSWQGRAHRKGWQTTYNARTYLQPQLNKAVRYAERATSSLADNNPKDFLLYSEGAFEGAGACARDNTGQGSYVEGLPRRHRVARARPPLTPRSAPTLSRVGTSIPTLTFPSDHCIVSTTLRLR</sequence>
<dbReference type="EnsemblProtists" id="EOD07358">
    <property type="protein sequence ID" value="EOD07358"/>
    <property type="gene ID" value="EMIHUDRAFT_121144"/>
</dbReference>
<protein>
    <recommendedName>
        <fullName evidence="3">Endonuclease/exonuclease/phosphatase domain-containing protein</fullName>
    </recommendedName>
</protein>
<evidence type="ECO:0008006" key="3">
    <source>
        <dbReference type="Google" id="ProtNLM"/>
    </source>
</evidence>
<dbReference type="eggNOG" id="ENOG502QQ3J">
    <property type="taxonomic scope" value="Eukaryota"/>
</dbReference>
<dbReference type="Proteomes" id="UP000013827">
    <property type="component" value="Unassembled WGS sequence"/>
</dbReference>
<dbReference type="PaxDb" id="2903-EOD07358"/>
<organism evidence="1 2">
    <name type="scientific">Emiliania huxleyi (strain CCMP1516)</name>
    <dbReference type="NCBI Taxonomy" id="280463"/>
    <lineage>
        <taxon>Eukaryota</taxon>
        <taxon>Haptista</taxon>
        <taxon>Haptophyta</taxon>
        <taxon>Prymnesiophyceae</taxon>
        <taxon>Isochrysidales</taxon>
        <taxon>Noelaerhabdaceae</taxon>
        <taxon>Emiliania</taxon>
    </lineage>
</organism>
<dbReference type="RefSeq" id="XP_005759787.1">
    <property type="nucleotide sequence ID" value="XM_005759730.1"/>
</dbReference>
<dbReference type="KEGG" id="ehx:EMIHUDRAFT_121144"/>
<dbReference type="HOGENOM" id="CLU_031669_0_0_1"/>
<reference evidence="2" key="1">
    <citation type="journal article" date="2013" name="Nature">
        <title>Pan genome of the phytoplankton Emiliania underpins its global distribution.</title>
        <authorList>
            <person name="Read B.A."/>
            <person name="Kegel J."/>
            <person name="Klute M.J."/>
            <person name="Kuo A."/>
            <person name="Lefebvre S.C."/>
            <person name="Maumus F."/>
            <person name="Mayer C."/>
            <person name="Miller J."/>
            <person name="Monier A."/>
            <person name="Salamov A."/>
            <person name="Young J."/>
            <person name="Aguilar M."/>
            <person name="Claverie J.M."/>
            <person name="Frickenhaus S."/>
            <person name="Gonzalez K."/>
            <person name="Herman E.K."/>
            <person name="Lin Y.C."/>
            <person name="Napier J."/>
            <person name="Ogata H."/>
            <person name="Sarno A.F."/>
            <person name="Shmutz J."/>
            <person name="Schroeder D."/>
            <person name="de Vargas C."/>
            <person name="Verret F."/>
            <person name="von Dassow P."/>
            <person name="Valentin K."/>
            <person name="Van de Peer Y."/>
            <person name="Wheeler G."/>
            <person name="Dacks J.B."/>
            <person name="Delwiche C.F."/>
            <person name="Dyhrman S.T."/>
            <person name="Glockner G."/>
            <person name="John U."/>
            <person name="Richards T."/>
            <person name="Worden A.Z."/>
            <person name="Zhang X."/>
            <person name="Grigoriev I.V."/>
            <person name="Allen A.E."/>
            <person name="Bidle K."/>
            <person name="Borodovsky M."/>
            <person name="Bowler C."/>
            <person name="Brownlee C."/>
            <person name="Cock J.M."/>
            <person name="Elias M."/>
            <person name="Gladyshev V.N."/>
            <person name="Groth M."/>
            <person name="Guda C."/>
            <person name="Hadaegh A."/>
            <person name="Iglesias-Rodriguez M.D."/>
            <person name="Jenkins J."/>
            <person name="Jones B.M."/>
            <person name="Lawson T."/>
            <person name="Leese F."/>
            <person name="Lindquist E."/>
            <person name="Lobanov A."/>
            <person name="Lomsadze A."/>
            <person name="Malik S.B."/>
            <person name="Marsh M.E."/>
            <person name="Mackinder L."/>
            <person name="Mock T."/>
            <person name="Mueller-Roeber B."/>
            <person name="Pagarete A."/>
            <person name="Parker M."/>
            <person name="Probert I."/>
            <person name="Quesneville H."/>
            <person name="Raines C."/>
            <person name="Rensing S.A."/>
            <person name="Riano-Pachon D.M."/>
            <person name="Richier S."/>
            <person name="Rokitta S."/>
            <person name="Shiraiwa Y."/>
            <person name="Soanes D.M."/>
            <person name="van der Giezen M."/>
            <person name="Wahlund T.M."/>
            <person name="Williams B."/>
            <person name="Wilson W."/>
            <person name="Wolfe G."/>
            <person name="Wurch L.L."/>
        </authorList>
    </citation>
    <scope>NUCLEOTIDE SEQUENCE</scope>
</reference>
<reference evidence="1" key="2">
    <citation type="submission" date="2024-10" db="UniProtKB">
        <authorList>
            <consortium name="EnsemblProtists"/>
        </authorList>
    </citation>
    <scope>IDENTIFICATION</scope>
</reference>
<proteinExistence type="predicted"/>
<name>A0A0D3I7X3_EMIH1</name>
<dbReference type="GeneID" id="17253512"/>
<keyword evidence="2" id="KW-1185">Reference proteome</keyword>
<evidence type="ECO:0000313" key="2">
    <source>
        <dbReference type="Proteomes" id="UP000013827"/>
    </source>
</evidence>
<evidence type="ECO:0000313" key="1">
    <source>
        <dbReference type="EnsemblProtists" id="EOD07358"/>
    </source>
</evidence>
<dbReference type="AlphaFoldDB" id="A0A0D3I7X3"/>